<dbReference type="EMBL" id="JAHQIW010003531">
    <property type="protein sequence ID" value="KAJ1358991.1"/>
    <property type="molecule type" value="Genomic_DNA"/>
</dbReference>
<evidence type="ECO:0000313" key="3">
    <source>
        <dbReference type="Proteomes" id="UP001196413"/>
    </source>
</evidence>
<evidence type="ECO:0000313" key="2">
    <source>
        <dbReference type="EMBL" id="KAJ1358991.1"/>
    </source>
</evidence>
<reference evidence="2" key="1">
    <citation type="submission" date="2021-06" db="EMBL/GenBank/DDBJ databases">
        <title>Parelaphostrongylus tenuis whole genome reference sequence.</title>
        <authorList>
            <person name="Garwood T.J."/>
            <person name="Larsen P.A."/>
            <person name="Fountain-Jones N.M."/>
            <person name="Garbe J.R."/>
            <person name="Macchietto M.G."/>
            <person name="Kania S.A."/>
            <person name="Gerhold R.W."/>
            <person name="Richards J.E."/>
            <person name="Wolf T.M."/>
        </authorList>
    </citation>
    <scope>NUCLEOTIDE SEQUENCE</scope>
    <source>
        <strain evidence="2">MNPRO001-30</strain>
        <tissue evidence="2">Meninges</tissue>
    </source>
</reference>
<protein>
    <submittedName>
        <fullName evidence="2">Uncharacterized protein</fullName>
    </submittedName>
</protein>
<accession>A0AAD5QTW7</accession>
<gene>
    <name evidence="2" type="ORF">KIN20_017579</name>
</gene>
<dbReference type="AlphaFoldDB" id="A0AAD5QTW7"/>
<evidence type="ECO:0000256" key="1">
    <source>
        <dbReference type="SAM" id="Phobius"/>
    </source>
</evidence>
<proteinExistence type="predicted"/>
<dbReference type="Proteomes" id="UP001196413">
    <property type="component" value="Unassembled WGS sequence"/>
</dbReference>
<keyword evidence="1" id="KW-1133">Transmembrane helix</keyword>
<sequence length="221" mass="24590">MAGKSLRDTANGRAARCCGAAIRAAHFWRTFSSRAGVVTGRALPSSAVFVHSGSPPLPDPSSLTLPSLLYVARHSPSTPLTLCERSWDLRWWTKPLGFCLARHRGWVQPLHTGPRFLIYLITHWSHPRCTGLLGASITASQGSPPSPAPQPPHPTHPSHSVYLIQHYRSHGFISLFWSYSYYVIVVHVCIYFRLSLTVSILSVIKLSSFQVSCNSLYWQID</sequence>
<keyword evidence="3" id="KW-1185">Reference proteome</keyword>
<name>A0AAD5QTW7_PARTN</name>
<keyword evidence="1" id="KW-0812">Transmembrane</keyword>
<feature type="transmembrane region" description="Helical" evidence="1">
    <location>
        <begin position="179"/>
        <end position="204"/>
    </location>
</feature>
<keyword evidence="1" id="KW-0472">Membrane</keyword>
<organism evidence="2 3">
    <name type="scientific">Parelaphostrongylus tenuis</name>
    <name type="common">Meningeal worm</name>
    <dbReference type="NCBI Taxonomy" id="148309"/>
    <lineage>
        <taxon>Eukaryota</taxon>
        <taxon>Metazoa</taxon>
        <taxon>Ecdysozoa</taxon>
        <taxon>Nematoda</taxon>
        <taxon>Chromadorea</taxon>
        <taxon>Rhabditida</taxon>
        <taxon>Rhabditina</taxon>
        <taxon>Rhabditomorpha</taxon>
        <taxon>Strongyloidea</taxon>
        <taxon>Metastrongylidae</taxon>
        <taxon>Parelaphostrongylus</taxon>
    </lineage>
</organism>
<comment type="caution">
    <text evidence="2">The sequence shown here is derived from an EMBL/GenBank/DDBJ whole genome shotgun (WGS) entry which is preliminary data.</text>
</comment>